<accession>A0A820FK94</accession>
<keyword evidence="3" id="KW-1185">Reference proteome</keyword>
<evidence type="ECO:0000313" key="3">
    <source>
        <dbReference type="Proteomes" id="UP000663866"/>
    </source>
</evidence>
<gene>
    <name evidence="2" type="ORF">OVN521_LOCUS29755</name>
    <name evidence="1" type="ORF">UXM345_LOCUS26694</name>
</gene>
<organism evidence="2 3">
    <name type="scientific">Rotaria magnacalcarata</name>
    <dbReference type="NCBI Taxonomy" id="392030"/>
    <lineage>
        <taxon>Eukaryota</taxon>
        <taxon>Metazoa</taxon>
        <taxon>Spiralia</taxon>
        <taxon>Gnathifera</taxon>
        <taxon>Rotifera</taxon>
        <taxon>Eurotatoria</taxon>
        <taxon>Bdelloidea</taxon>
        <taxon>Philodinida</taxon>
        <taxon>Philodinidae</taxon>
        <taxon>Rotaria</taxon>
    </lineage>
</organism>
<evidence type="ECO:0000313" key="2">
    <source>
        <dbReference type="EMBL" id="CAF4264635.1"/>
    </source>
</evidence>
<dbReference type="EMBL" id="CAJOBF010005522">
    <property type="protein sequence ID" value="CAF4178227.1"/>
    <property type="molecule type" value="Genomic_DNA"/>
</dbReference>
<dbReference type="AlphaFoldDB" id="A0A820FK94"/>
<dbReference type="Proteomes" id="UP000663866">
    <property type="component" value="Unassembled WGS sequence"/>
</dbReference>
<comment type="caution">
    <text evidence="2">The sequence shown here is derived from an EMBL/GenBank/DDBJ whole genome shotgun (WGS) entry which is preliminary data.</text>
</comment>
<reference evidence="2" key="1">
    <citation type="submission" date="2021-02" db="EMBL/GenBank/DDBJ databases">
        <authorList>
            <person name="Nowell W R."/>
        </authorList>
    </citation>
    <scope>NUCLEOTIDE SEQUENCE</scope>
</reference>
<proteinExistence type="predicted"/>
<sequence length="815" mass="94841">MICDLHKSCGISYTTYAAYKSHVHRCHSSLLHSTNEENFYSLTANNTQQLNMDPNADVNIMNDNVTINTINEDDEDDFSSDSIEADTCNDDQQQQATNTDSQTLFKSSCNEESNISFISDIQKSFALFILQLREEFYLPKSTINSISNYIVILINHLELLFEQKTIRNDLGNAKNISSSKSTSDSNNDIIELKIVKSTMKEVCRAVEAITYNEYEFINYCKKYFKHSPPEEVTISAPSEDVKCGYFVPIDQTLTSILRNQDTVDQIFDNYGSRIDDDSLLIQLYVDDIGLTNPIGVKKDRHKMFMVYFSLEDFPDQYRSQLEQIYLVAVCESGILMDNANAKSFFQPIIENLNRLQVEGLFVNGQWIKFSFSTMVADNLAAHQIGGFQASFSNDHFCRRCLIGYPKRNLPRSTTKLAARTSIIHDDFVQQISANPNQSPLMGVAGQSPLHDLIGFHSTMSLLADLMHDYLEGICPLVIMSLLKEASSMHSLTYARIQEQMENFQYGYFDSRDRPPPIQIKHLQKDRISATVSQKLCLFRLFPIIFNDVIYTLPSIIVYKQLREMIDLVLSVPFRKLWLPTLRDLWAAFHQSMLNHFPSKMTPRLHFCSEYDKVINDYGPTIKQWCTRYEAFHSYFKKISLRSNNYKNIPKMLATRYRLKQTFISCRTVQLKTIDQTTVIQKVKNNFFDNLMKQTLIHHFGNISFSKDLQQCKKFYNQNVEYHRGSVYIMGFVNVHETPRFFQVVLILKMNYKWWLFVDLLETTCYNERFCAWEIKSMNNYSILDPHRLRYFYKGLDIYELENSSFVLFNARLTLY</sequence>
<dbReference type="EMBL" id="CAJOBG010009362">
    <property type="protein sequence ID" value="CAF4264635.1"/>
    <property type="molecule type" value="Genomic_DNA"/>
</dbReference>
<dbReference type="Proteomes" id="UP000663842">
    <property type="component" value="Unassembled WGS sequence"/>
</dbReference>
<name>A0A820FK94_9BILA</name>
<evidence type="ECO:0000313" key="1">
    <source>
        <dbReference type="EMBL" id="CAF4178227.1"/>
    </source>
</evidence>
<protein>
    <submittedName>
        <fullName evidence="2">Uncharacterized protein</fullName>
    </submittedName>
</protein>